<dbReference type="InterPro" id="IPR013187">
    <property type="entry name" value="F-box-assoc_dom_typ3"/>
</dbReference>
<dbReference type="Pfam" id="PF08268">
    <property type="entry name" value="FBA_3"/>
    <property type="match status" value="1"/>
</dbReference>
<dbReference type="InterPro" id="IPR036047">
    <property type="entry name" value="F-box-like_dom_sf"/>
</dbReference>
<evidence type="ECO:0000259" key="1">
    <source>
        <dbReference type="PROSITE" id="PS50181"/>
    </source>
</evidence>
<dbReference type="AlphaFoldDB" id="V7BUY8"/>
<dbReference type="Proteomes" id="UP000000226">
    <property type="component" value="Chromosome 6"/>
</dbReference>
<dbReference type="CDD" id="cd22157">
    <property type="entry name" value="F-box_AtFBW1-like"/>
    <property type="match status" value="1"/>
</dbReference>
<sequence length="385" mass="44122">MREEKREKEVLPLDALINILKRVPVKSLIRFRCVSKEWLNLLQTNIKSLIRFRCVSKEWLNLLQTNIFFTKQQLQHSTCNAVLLLQRIHRQPSPLFFSVCLFGSHYNLIHQSHVFHAFPDAKILDSCNGLLCLRNNTVFSIINPATRQIRQVPTTTLLPFHYVGFGSVVVLDNIRVNRAEVYSLTSGSWREIDAAKLQPLCPVSSSVTITETIFWLASMTSASDTDSEFVLSFDVGREWFTLVNGPPIPSSPSHPYSNNVLAVYNDELAMFRNYIVGNFESCSFDLWVLKDFSGDYDNDRCDGGGESWVKMYRVGPFSRIMYPLSIWKDEIVCREELCAQENDFRGVQTALSLFNPVSKELKKLPAHRDELCYVPFTYAESLVPV</sequence>
<dbReference type="EMBL" id="CM002293">
    <property type="protein sequence ID" value="ESW20386.1"/>
    <property type="molecule type" value="Genomic_DNA"/>
</dbReference>
<dbReference type="InterPro" id="IPR001810">
    <property type="entry name" value="F-box_dom"/>
</dbReference>
<dbReference type="eggNOG" id="ENOG502S2XW">
    <property type="taxonomic scope" value="Eukaryota"/>
</dbReference>
<dbReference type="Gramene" id="ESW20386">
    <property type="protein sequence ID" value="ESW20386"/>
    <property type="gene ID" value="PHAVU_006G204700g"/>
</dbReference>
<proteinExistence type="predicted"/>
<reference evidence="3" key="1">
    <citation type="journal article" date="2014" name="Nat. Genet.">
        <title>A reference genome for common bean and genome-wide analysis of dual domestications.</title>
        <authorList>
            <person name="Schmutz J."/>
            <person name="McClean P.E."/>
            <person name="Mamidi S."/>
            <person name="Wu G.A."/>
            <person name="Cannon S.B."/>
            <person name="Grimwood J."/>
            <person name="Jenkins J."/>
            <person name="Shu S."/>
            <person name="Song Q."/>
            <person name="Chavarro C."/>
            <person name="Torres-Torres M."/>
            <person name="Geffroy V."/>
            <person name="Moghaddam S.M."/>
            <person name="Gao D."/>
            <person name="Abernathy B."/>
            <person name="Barry K."/>
            <person name="Blair M."/>
            <person name="Brick M.A."/>
            <person name="Chovatia M."/>
            <person name="Gepts P."/>
            <person name="Goodstein D.M."/>
            <person name="Gonzales M."/>
            <person name="Hellsten U."/>
            <person name="Hyten D.L."/>
            <person name="Jia G."/>
            <person name="Kelly J.D."/>
            <person name="Kudrna D."/>
            <person name="Lee R."/>
            <person name="Richard M.M."/>
            <person name="Miklas P.N."/>
            <person name="Osorno J.M."/>
            <person name="Rodrigues J."/>
            <person name="Thareau V."/>
            <person name="Urrea C.A."/>
            <person name="Wang M."/>
            <person name="Yu Y."/>
            <person name="Zhang M."/>
            <person name="Wing R.A."/>
            <person name="Cregan P.B."/>
            <person name="Rokhsar D.S."/>
            <person name="Jackson S.A."/>
        </authorList>
    </citation>
    <scope>NUCLEOTIDE SEQUENCE [LARGE SCALE GENOMIC DNA]</scope>
    <source>
        <strain evidence="3">cv. G19833</strain>
    </source>
</reference>
<dbReference type="NCBIfam" id="TIGR01640">
    <property type="entry name" value="F_box_assoc_1"/>
    <property type="match status" value="1"/>
</dbReference>
<dbReference type="Gene3D" id="1.20.1280.50">
    <property type="match status" value="1"/>
</dbReference>
<dbReference type="PANTHER" id="PTHR31672:SF13">
    <property type="entry name" value="F-BOX PROTEIN CPR30-LIKE"/>
    <property type="match status" value="1"/>
</dbReference>
<dbReference type="PROSITE" id="PS50181">
    <property type="entry name" value="FBOX"/>
    <property type="match status" value="1"/>
</dbReference>
<dbReference type="InterPro" id="IPR015915">
    <property type="entry name" value="Kelch-typ_b-propeller"/>
</dbReference>
<dbReference type="Pfam" id="PF00646">
    <property type="entry name" value="F-box"/>
    <property type="match status" value="2"/>
</dbReference>
<dbReference type="InterPro" id="IPR017451">
    <property type="entry name" value="F-box-assoc_interact_dom"/>
</dbReference>
<dbReference type="SUPFAM" id="SSF81383">
    <property type="entry name" value="F-box domain"/>
    <property type="match status" value="2"/>
</dbReference>
<feature type="domain" description="F-box" evidence="1">
    <location>
        <begin position="5"/>
        <end position="62"/>
    </location>
</feature>
<dbReference type="SUPFAM" id="SSF117281">
    <property type="entry name" value="Kelch motif"/>
    <property type="match status" value="1"/>
</dbReference>
<keyword evidence="3" id="KW-1185">Reference proteome</keyword>
<dbReference type="PANTHER" id="PTHR31672">
    <property type="entry name" value="BNACNNG10540D PROTEIN"/>
    <property type="match status" value="1"/>
</dbReference>
<dbReference type="InterPro" id="IPR050796">
    <property type="entry name" value="SCF_F-box_component"/>
</dbReference>
<accession>V7BUY8</accession>
<organism evidence="2 3">
    <name type="scientific">Phaseolus vulgaris</name>
    <name type="common">Kidney bean</name>
    <name type="synonym">French bean</name>
    <dbReference type="NCBI Taxonomy" id="3885"/>
    <lineage>
        <taxon>Eukaryota</taxon>
        <taxon>Viridiplantae</taxon>
        <taxon>Streptophyta</taxon>
        <taxon>Embryophyta</taxon>
        <taxon>Tracheophyta</taxon>
        <taxon>Spermatophyta</taxon>
        <taxon>Magnoliopsida</taxon>
        <taxon>eudicotyledons</taxon>
        <taxon>Gunneridae</taxon>
        <taxon>Pentapetalae</taxon>
        <taxon>rosids</taxon>
        <taxon>fabids</taxon>
        <taxon>Fabales</taxon>
        <taxon>Fabaceae</taxon>
        <taxon>Papilionoideae</taxon>
        <taxon>50 kb inversion clade</taxon>
        <taxon>NPAAA clade</taxon>
        <taxon>indigoferoid/millettioid clade</taxon>
        <taxon>Phaseoleae</taxon>
        <taxon>Phaseolus</taxon>
    </lineage>
</organism>
<name>V7BUY8_PHAVU</name>
<dbReference type="OrthoDB" id="830198at2759"/>
<evidence type="ECO:0000313" key="2">
    <source>
        <dbReference type="EMBL" id="ESW20386.1"/>
    </source>
</evidence>
<gene>
    <name evidence="2" type="ORF">PHAVU_006G204700g</name>
</gene>
<dbReference type="SMART" id="SM00256">
    <property type="entry name" value="FBOX"/>
    <property type="match status" value="1"/>
</dbReference>
<dbReference type="STRING" id="3885.V7BUY8"/>
<evidence type="ECO:0000313" key="3">
    <source>
        <dbReference type="Proteomes" id="UP000000226"/>
    </source>
</evidence>
<protein>
    <recommendedName>
        <fullName evidence="1">F-box domain-containing protein</fullName>
    </recommendedName>
</protein>
<dbReference type="OMA" id="LAMFRHY"/>